<keyword evidence="4" id="KW-0997">Cell inner membrane</keyword>
<dbReference type="InterPro" id="IPR052029">
    <property type="entry name" value="PpiD_chaperone"/>
</dbReference>
<evidence type="ECO:0000256" key="4">
    <source>
        <dbReference type="ARBA" id="ARBA00022519"/>
    </source>
</evidence>
<dbReference type="InterPro" id="IPR046357">
    <property type="entry name" value="PPIase_dom_sf"/>
</dbReference>
<dbReference type="RefSeq" id="WP_102844877.1">
    <property type="nucleotide sequence ID" value="NZ_PDZR01000023.1"/>
</dbReference>
<dbReference type="Pfam" id="PF13145">
    <property type="entry name" value="Rotamase_2"/>
    <property type="match status" value="1"/>
</dbReference>
<keyword evidence="7 15" id="KW-0472">Membrane</keyword>
<dbReference type="SUPFAM" id="SSF109998">
    <property type="entry name" value="Triger factor/SurA peptide-binding domain-like"/>
    <property type="match status" value="1"/>
</dbReference>
<dbReference type="Pfam" id="PF13624">
    <property type="entry name" value="SurA_N_3"/>
    <property type="match status" value="1"/>
</dbReference>
<dbReference type="GO" id="GO:0005886">
    <property type="term" value="C:plasma membrane"/>
    <property type="evidence" value="ECO:0007669"/>
    <property type="project" value="UniProtKB-SubCell"/>
</dbReference>
<keyword evidence="6 15" id="KW-1133">Transmembrane helix</keyword>
<protein>
    <recommendedName>
        <fullName evidence="2">Parvulin-like PPIase</fullName>
    </recommendedName>
    <alternativeName>
        <fullName evidence="9">Peptidyl-prolyl cis-trans isomerase plp</fullName>
    </alternativeName>
    <alternativeName>
        <fullName evidence="12">Periplasmic chaperone PpiD</fullName>
    </alternativeName>
    <alternativeName>
        <fullName evidence="13">Periplasmic folding chaperone</fullName>
    </alternativeName>
    <alternativeName>
        <fullName evidence="10">Rotamase plp</fullName>
    </alternativeName>
</protein>
<evidence type="ECO:0000256" key="11">
    <source>
        <dbReference type="ARBA" id="ARBA00038408"/>
    </source>
</evidence>
<evidence type="ECO:0000256" key="7">
    <source>
        <dbReference type="ARBA" id="ARBA00023136"/>
    </source>
</evidence>
<gene>
    <name evidence="17" type="ORF">CR492_16545</name>
</gene>
<evidence type="ECO:0000259" key="16">
    <source>
        <dbReference type="PROSITE" id="PS50198"/>
    </source>
</evidence>
<feature type="domain" description="PpiC" evidence="16">
    <location>
        <begin position="271"/>
        <end position="358"/>
    </location>
</feature>
<dbReference type="InterPro" id="IPR027304">
    <property type="entry name" value="Trigger_fact/SurA_dom_sf"/>
</dbReference>
<evidence type="ECO:0000256" key="15">
    <source>
        <dbReference type="SAM" id="Phobius"/>
    </source>
</evidence>
<dbReference type="GO" id="GO:0003755">
    <property type="term" value="F:peptidyl-prolyl cis-trans isomerase activity"/>
    <property type="evidence" value="ECO:0007669"/>
    <property type="project" value="UniProtKB-KW"/>
</dbReference>
<organism evidence="17 18">
    <name type="scientific">Methylocella silvestris</name>
    <dbReference type="NCBI Taxonomy" id="199596"/>
    <lineage>
        <taxon>Bacteria</taxon>
        <taxon>Pseudomonadati</taxon>
        <taxon>Pseudomonadota</taxon>
        <taxon>Alphaproteobacteria</taxon>
        <taxon>Hyphomicrobiales</taxon>
        <taxon>Beijerinckiaceae</taxon>
        <taxon>Methylocella</taxon>
    </lineage>
</organism>
<comment type="subcellular location">
    <subcellularLocation>
        <location evidence="1">Cell inner membrane</location>
        <topology evidence="1">Single-pass type II membrane protein</topology>
        <orientation evidence="1">Periplasmic side</orientation>
    </subcellularLocation>
</comment>
<dbReference type="InterPro" id="IPR000297">
    <property type="entry name" value="PPIase_PpiC"/>
</dbReference>
<evidence type="ECO:0000256" key="9">
    <source>
        <dbReference type="ARBA" id="ARBA00030642"/>
    </source>
</evidence>
<dbReference type="Gene3D" id="1.10.4030.10">
    <property type="entry name" value="Porin chaperone SurA, peptide-binding domain"/>
    <property type="match status" value="1"/>
</dbReference>
<keyword evidence="14" id="KW-0697">Rotamase</keyword>
<dbReference type="PROSITE" id="PS50198">
    <property type="entry name" value="PPIC_PPIASE_2"/>
    <property type="match status" value="1"/>
</dbReference>
<keyword evidence="14 17" id="KW-0413">Isomerase</keyword>
<evidence type="ECO:0000256" key="3">
    <source>
        <dbReference type="ARBA" id="ARBA00022475"/>
    </source>
</evidence>
<sequence length="636" mass="68646">MLDAMRAATQGWIGRTVMGIVLGFIILSFAVWGIGDIFRGFGANKLAEVGNEQITTEAFRFAYQTELQRAQRQARRAITNDEAKRYGLDRQVLSRLISETVLDQETHALGLAMSDAEIARTIAADPSFKGPTGQFDRARFEELLRDNGLTEKAFVREQRGVYLRQELIDSMTNGLQLPKAMLELIHRYQSETRTLEYFVLPAAAAGEVALPSDDELRKYFEDRKLGYSAPEYRALVTLTLTPESVAKLDVVSDADALRRYDEIKGEKYGSPEKRQIDQLFFSDPAAAAAAREKLDGGASFEDVVAQQGSTMKDVSLGLVTRSQLIDKAVADVAFALPESAVSAPVKTQFGSVLIRVAAIQPSSAKPFDDVKDEIKKEIATTRARGEIARLHDAIEDQRASGKTLTEAAKSASLEVRVIPAVDAGGKDAAGVPIADLANGAALLKAAFASDLGVDNETLSLPQGGYQWFEVGKIDRARQKSFEEAKPAVEKAWRDDETAKLMTAKSIELTKRLESGEPMAKVAAEGGFAVKRAQNVRRGGGDDFPQPAVAQAFNVGVGGVGSTRLDAGERLVFKVAGATAPPIDFADATLVSLANEVKKSYSDDLVTQYLGTLQNKLGVKINAQALAAATGGSADLY</sequence>
<reference evidence="17 18" key="1">
    <citation type="submission" date="2017-10" db="EMBL/GenBank/DDBJ databases">
        <title>Genome announcement of Methylocella silvestris TVC from permafrost.</title>
        <authorList>
            <person name="Wang J."/>
            <person name="Geng K."/>
            <person name="Ul-Haque F."/>
            <person name="Crombie A.T."/>
            <person name="Street L.E."/>
            <person name="Wookey P.A."/>
            <person name="Murrell J.C."/>
            <person name="Pratscher J."/>
        </authorList>
    </citation>
    <scope>NUCLEOTIDE SEQUENCE [LARGE SCALE GENOMIC DNA]</scope>
    <source>
        <strain evidence="17 18">TVC</strain>
    </source>
</reference>
<dbReference type="SUPFAM" id="SSF54534">
    <property type="entry name" value="FKBP-like"/>
    <property type="match status" value="1"/>
</dbReference>
<evidence type="ECO:0000256" key="8">
    <source>
        <dbReference type="ARBA" id="ARBA00023186"/>
    </source>
</evidence>
<evidence type="ECO:0000256" key="14">
    <source>
        <dbReference type="PROSITE-ProRule" id="PRU00278"/>
    </source>
</evidence>
<evidence type="ECO:0000313" key="17">
    <source>
        <dbReference type="EMBL" id="PNG24830.1"/>
    </source>
</evidence>
<dbReference type="PANTHER" id="PTHR47529:SF1">
    <property type="entry name" value="PERIPLASMIC CHAPERONE PPID"/>
    <property type="match status" value="1"/>
</dbReference>
<dbReference type="EMBL" id="PDZR01000023">
    <property type="protein sequence ID" value="PNG24830.1"/>
    <property type="molecule type" value="Genomic_DNA"/>
</dbReference>
<proteinExistence type="inferred from homology"/>
<dbReference type="Proteomes" id="UP000236286">
    <property type="component" value="Unassembled WGS sequence"/>
</dbReference>
<comment type="similarity">
    <text evidence="11">Belongs to the PpiD chaperone family.</text>
</comment>
<name>A0A2J7TDJ3_METSI</name>
<dbReference type="AlphaFoldDB" id="A0A2J7TDJ3"/>
<keyword evidence="3" id="KW-1003">Cell membrane</keyword>
<evidence type="ECO:0000256" key="13">
    <source>
        <dbReference type="ARBA" id="ARBA00042775"/>
    </source>
</evidence>
<evidence type="ECO:0000256" key="2">
    <source>
        <dbReference type="ARBA" id="ARBA00018370"/>
    </source>
</evidence>
<dbReference type="OrthoDB" id="9768393at2"/>
<dbReference type="Gene3D" id="3.10.50.40">
    <property type="match status" value="1"/>
</dbReference>
<keyword evidence="5 15" id="KW-0812">Transmembrane</keyword>
<dbReference type="PANTHER" id="PTHR47529">
    <property type="entry name" value="PEPTIDYL-PROLYL CIS-TRANS ISOMERASE D"/>
    <property type="match status" value="1"/>
</dbReference>
<accession>A0A2J7TDJ3</accession>
<keyword evidence="8" id="KW-0143">Chaperone</keyword>
<evidence type="ECO:0000256" key="1">
    <source>
        <dbReference type="ARBA" id="ARBA00004382"/>
    </source>
</evidence>
<comment type="caution">
    <text evidence="17">The sequence shown here is derived from an EMBL/GenBank/DDBJ whole genome shotgun (WGS) entry which is preliminary data.</text>
</comment>
<evidence type="ECO:0000256" key="10">
    <source>
        <dbReference type="ARBA" id="ARBA00031484"/>
    </source>
</evidence>
<evidence type="ECO:0000256" key="5">
    <source>
        <dbReference type="ARBA" id="ARBA00022692"/>
    </source>
</evidence>
<evidence type="ECO:0000256" key="6">
    <source>
        <dbReference type="ARBA" id="ARBA00022989"/>
    </source>
</evidence>
<evidence type="ECO:0000256" key="12">
    <source>
        <dbReference type="ARBA" id="ARBA00040743"/>
    </source>
</evidence>
<evidence type="ECO:0000313" key="18">
    <source>
        <dbReference type="Proteomes" id="UP000236286"/>
    </source>
</evidence>
<feature type="transmembrane region" description="Helical" evidence="15">
    <location>
        <begin position="12"/>
        <end position="35"/>
    </location>
</feature>